<reference evidence="7 10" key="3">
    <citation type="submission" date="2016-08" db="EMBL/GenBank/DDBJ databases">
        <authorList>
            <person name="Seilhamer J.J."/>
        </authorList>
    </citation>
    <scope>NUCLEOTIDE SEQUENCE [LARGE SCALE GENOMIC DNA]</scope>
    <source>
        <strain evidence="7 10">NML150140-1</strain>
    </source>
</reference>
<dbReference type="PANTHER" id="PTHR30126">
    <property type="entry name" value="HTH-TYPE TRANSCRIPTIONAL REGULATOR"/>
    <property type="match status" value="1"/>
</dbReference>
<dbReference type="Gene3D" id="1.10.10.10">
    <property type="entry name" value="Winged helix-like DNA-binding domain superfamily/Winged helix DNA-binding domain"/>
    <property type="match status" value="1"/>
</dbReference>
<evidence type="ECO:0000259" key="5">
    <source>
        <dbReference type="PROSITE" id="PS50931"/>
    </source>
</evidence>
<dbReference type="Pfam" id="PF03466">
    <property type="entry name" value="LysR_substrate"/>
    <property type="match status" value="1"/>
</dbReference>
<gene>
    <name evidence="6" type="primary">cysL_1</name>
    <name evidence="7" type="ORF">BEI59_10740</name>
    <name evidence="6" type="ORF">BEI61_01305</name>
    <name evidence="8" type="ORF">BEI63_06845</name>
</gene>
<dbReference type="InterPro" id="IPR036390">
    <property type="entry name" value="WH_DNA-bd_sf"/>
</dbReference>
<organism evidence="6 9">
    <name type="scientific">Eisenbergiella tayi</name>
    <dbReference type="NCBI Taxonomy" id="1432052"/>
    <lineage>
        <taxon>Bacteria</taxon>
        <taxon>Bacillati</taxon>
        <taxon>Bacillota</taxon>
        <taxon>Clostridia</taxon>
        <taxon>Lachnospirales</taxon>
        <taxon>Lachnospiraceae</taxon>
        <taxon>Eisenbergiella</taxon>
    </lineage>
</organism>
<dbReference type="EMBL" id="MEHD01000015">
    <property type="protein sequence ID" value="ODR59232.1"/>
    <property type="molecule type" value="Genomic_DNA"/>
</dbReference>
<dbReference type="PROSITE" id="PS50931">
    <property type="entry name" value="HTH_LYSR"/>
    <property type="match status" value="1"/>
</dbReference>
<evidence type="ECO:0000313" key="7">
    <source>
        <dbReference type="EMBL" id="ODR52502.1"/>
    </source>
</evidence>
<name>A0A1E3AA90_9FIRM</name>
<dbReference type="FunFam" id="1.10.10.10:FF:000001">
    <property type="entry name" value="LysR family transcriptional regulator"/>
    <property type="match status" value="1"/>
</dbReference>
<evidence type="ECO:0000313" key="6">
    <source>
        <dbReference type="EMBL" id="ODM05417.1"/>
    </source>
</evidence>
<dbReference type="AlphaFoldDB" id="A0A1E3AA90"/>
<feature type="domain" description="HTH lysR-type" evidence="5">
    <location>
        <begin position="9"/>
        <end position="60"/>
    </location>
</feature>
<protein>
    <submittedName>
        <fullName evidence="6">HTH-type transcriptional regulator CysL</fullName>
    </submittedName>
</protein>
<dbReference type="EMBL" id="MEHA01000006">
    <property type="protein sequence ID" value="ODR52502.1"/>
    <property type="molecule type" value="Genomic_DNA"/>
</dbReference>
<dbReference type="Pfam" id="PF00126">
    <property type="entry name" value="HTH_1"/>
    <property type="match status" value="1"/>
</dbReference>
<comment type="similarity">
    <text evidence="1">Belongs to the LysR transcriptional regulatory family.</text>
</comment>
<dbReference type="RefSeq" id="WP_044969461.1">
    <property type="nucleotide sequence ID" value="NZ_DAWDRA010000049.1"/>
</dbReference>
<reference evidence="6 9" key="1">
    <citation type="submission" date="2016-07" db="EMBL/GenBank/DDBJ databases">
        <title>Characterization of isolates of Eisenbergiella tayi derived from blood cultures, using whole genome sequencing.</title>
        <authorList>
            <person name="Burdz T."/>
            <person name="Wiebe D."/>
            <person name="Huynh C."/>
            <person name="Bernard K."/>
        </authorList>
    </citation>
    <scope>NUCLEOTIDE SEQUENCE [LARGE SCALE GENOMIC DNA]</scope>
    <source>
        <strain evidence="6 9">NML 110608</strain>
    </source>
</reference>
<dbReference type="PANTHER" id="PTHR30126:SF64">
    <property type="entry name" value="HTH-TYPE TRANSCRIPTIONAL REGULATOR CITR"/>
    <property type="match status" value="1"/>
</dbReference>
<proteinExistence type="inferred from homology"/>
<dbReference type="CDD" id="cd05466">
    <property type="entry name" value="PBP2_LTTR_substrate"/>
    <property type="match status" value="1"/>
</dbReference>
<dbReference type="Proteomes" id="UP000094271">
    <property type="component" value="Unassembled WGS sequence"/>
</dbReference>
<keyword evidence="11" id="KW-1185">Reference proteome</keyword>
<evidence type="ECO:0000256" key="1">
    <source>
        <dbReference type="ARBA" id="ARBA00009437"/>
    </source>
</evidence>
<accession>A0A1E3AA90</accession>
<evidence type="ECO:0000256" key="3">
    <source>
        <dbReference type="ARBA" id="ARBA00023125"/>
    </source>
</evidence>
<keyword evidence="3" id="KW-0238">DNA-binding</keyword>
<keyword evidence="4" id="KW-0804">Transcription</keyword>
<evidence type="ECO:0000313" key="9">
    <source>
        <dbReference type="Proteomes" id="UP000094067"/>
    </source>
</evidence>
<dbReference type="Gene3D" id="3.40.190.10">
    <property type="entry name" value="Periplasmic binding protein-like II"/>
    <property type="match status" value="2"/>
</dbReference>
<dbReference type="PRINTS" id="PR00039">
    <property type="entry name" value="HTHLYSR"/>
</dbReference>
<evidence type="ECO:0000313" key="8">
    <source>
        <dbReference type="EMBL" id="ODR59232.1"/>
    </source>
</evidence>
<dbReference type="Proteomes" id="UP000094869">
    <property type="component" value="Unassembled WGS sequence"/>
</dbReference>
<evidence type="ECO:0000256" key="4">
    <source>
        <dbReference type="ARBA" id="ARBA00023163"/>
    </source>
</evidence>
<sequence length="305" mass="34191">MGVSFDSYKTFYYVAKYRSFTEAARALYVTQPTVTHAIQMLEKELDCILFQRSRKGVSLTPEAAMLYEHVKAACEHIFEAENALKAKKELLEGQIRIGAGETTLHFFLLPYLKQFKTLYPGVKIKVNNTSTPASLSALRAGHIDFAILVMRPDYKGAFLPRDRFSVTRLAGFQDIFIAGNDFSELSGHSVTPPELTDYPLICMEPGTVTRQYLDDFFLPYHLTISPDIELATTDLITPMAVNNLGVGFVPRPFAESALKEGKVFEIELTESIPEREICVISRTDTPISLAGNAFLHLFSECPQKE</sequence>
<dbReference type="InterPro" id="IPR005119">
    <property type="entry name" value="LysR_subst-bd"/>
</dbReference>
<dbReference type="EMBL" id="MCGH01000002">
    <property type="protein sequence ID" value="ODM05417.1"/>
    <property type="molecule type" value="Genomic_DNA"/>
</dbReference>
<dbReference type="Proteomes" id="UP000094067">
    <property type="component" value="Unassembled WGS sequence"/>
</dbReference>
<comment type="caution">
    <text evidence="6">The sequence shown here is derived from an EMBL/GenBank/DDBJ whole genome shotgun (WGS) entry which is preliminary data.</text>
</comment>
<dbReference type="PATRIC" id="fig|1432052.4.peg.1464"/>
<evidence type="ECO:0000313" key="10">
    <source>
        <dbReference type="Proteomes" id="UP000094271"/>
    </source>
</evidence>
<keyword evidence="2" id="KW-0805">Transcription regulation</keyword>
<dbReference type="GO" id="GO:0000976">
    <property type="term" value="F:transcription cis-regulatory region binding"/>
    <property type="evidence" value="ECO:0007669"/>
    <property type="project" value="TreeGrafter"/>
</dbReference>
<dbReference type="SUPFAM" id="SSF53850">
    <property type="entry name" value="Periplasmic binding protein-like II"/>
    <property type="match status" value="1"/>
</dbReference>
<evidence type="ECO:0000313" key="11">
    <source>
        <dbReference type="Proteomes" id="UP000094869"/>
    </source>
</evidence>
<dbReference type="InterPro" id="IPR036388">
    <property type="entry name" value="WH-like_DNA-bd_sf"/>
</dbReference>
<dbReference type="OrthoDB" id="9778774at2"/>
<dbReference type="GO" id="GO:0003700">
    <property type="term" value="F:DNA-binding transcription factor activity"/>
    <property type="evidence" value="ECO:0007669"/>
    <property type="project" value="InterPro"/>
</dbReference>
<reference evidence="8 11" key="2">
    <citation type="submission" date="2016-08" db="EMBL/GenBank/DDBJ databases">
        <title>Characterization of Isolates of Eisenbergiella tayi Derived from Blood Cultures, Using Whole Genome Sequencing.</title>
        <authorList>
            <person name="Bernier A.-M."/>
            <person name="Burdz T."/>
            <person name="Wiebe D."/>
            <person name="Bernard K."/>
        </authorList>
    </citation>
    <scope>NUCLEOTIDE SEQUENCE [LARGE SCALE GENOMIC DNA]</scope>
    <source>
        <strain evidence="8 11">NML120146</strain>
    </source>
</reference>
<evidence type="ECO:0000256" key="2">
    <source>
        <dbReference type="ARBA" id="ARBA00023015"/>
    </source>
</evidence>
<dbReference type="SUPFAM" id="SSF46785">
    <property type="entry name" value="Winged helix' DNA-binding domain"/>
    <property type="match status" value="1"/>
</dbReference>
<dbReference type="InterPro" id="IPR000847">
    <property type="entry name" value="LysR_HTH_N"/>
</dbReference>